<dbReference type="RefSeq" id="WP_183816568.1">
    <property type="nucleotide sequence ID" value="NZ_JACHOB010000001.1"/>
</dbReference>
<dbReference type="PROSITE" id="PS01148">
    <property type="entry name" value="UPF0033"/>
    <property type="match status" value="1"/>
</dbReference>
<evidence type="ECO:0000313" key="3">
    <source>
        <dbReference type="EMBL" id="MBB4658601.1"/>
    </source>
</evidence>
<dbReference type="Pfam" id="PF01206">
    <property type="entry name" value="TusA"/>
    <property type="match status" value="1"/>
</dbReference>
<dbReference type="GO" id="GO:0016740">
    <property type="term" value="F:transferase activity"/>
    <property type="evidence" value="ECO:0007669"/>
    <property type="project" value="UniProtKB-KW"/>
</dbReference>
<evidence type="ECO:0000259" key="2">
    <source>
        <dbReference type="PROSITE" id="PS01148"/>
    </source>
</evidence>
<evidence type="ECO:0000256" key="1">
    <source>
        <dbReference type="ARBA" id="ARBA00008984"/>
    </source>
</evidence>
<sequence>MSADEAAWPFGADRAIDALGLRCPLPVLKLEAAMRSASPGSRIAIRADDPIAKLDLVHAARDAGWQATPQAAEDGQCVYLVSKPD</sequence>
<evidence type="ECO:0000313" key="4">
    <source>
        <dbReference type="Proteomes" id="UP000563524"/>
    </source>
</evidence>
<comment type="caution">
    <text evidence="3">The sequence shown here is derived from an EMBL/GenBank/DDBJ whole genome shotgun (WGS) entry which is preliminary data.</text>
</comment>
<dbReference type="Gene3D" id="3.30.110.40">
    <property type="entry name" value="TusA-like domain"/>
    <property type="match status" value="1"/>
</dbReference>
<dbReference type="SUPFAM" id="SSF64307">
    <property type="entry name" value="SirA-like"/>
    <property type="match status" value="1"/>
</dbReference>
<name>A0A840I2U4_9PROT</name>
<keyword evidence="4" id="KW-1185">Reference proteome</keyword>
<dbReference type="Proteomes" id="UP000563524">
    <property type="component" value="Unassembled WGS sequence"/>
</dbReference>
<dbReference type="EMBL" id="JACHOB010000001">
    <property type="protein sequence ID" value="MBB4658601.1"/>
    <property type="molecule type" value="Genomic_DNA"/>
</dbReference>
<keyword evidence="3" id="KW-0808">Transferase</keyword>
<reference evidence="3 4" key="1">
    <citation type="submission" date="2020-08" db="EMBL/GenBank/DDBJ databases">
        <title>Genomic Encyclopedia of Type Strains, Phase IV (KMG-IV): sequencing the most valuable type-strain genomes for metagenomic binning, comparative biology and taxonomic classification.</title>
        <authorList>
            <person name="Goeker M."/>
        </authorList>
    </citation>
    <scope>NUCLEOTIDE SEQUENCE [LARGE SCALE GENOMIC DNA]</scope>
    <source>
        <strain evidence="3 4">DSM 102850</strain>
    </source>
</reference>
<dbReference type="PANTHER" id="PTHR33279:SF6">
    <property type="entry name" value="SULFUR CARRIER PROTEIN YEDF-RELATED"/>
    <property type="match status" value="1"/>
</dbReference>
<protein>
    <submittedName>
        <fullName evidence="3">tRNA 2-thiouridine synthesizing protein A</fullName>
        <ecNumber evidence="3">2.8.1.-</ecNumber>
    </submittedName>
</protein>
<dbReference type="InterPro" id="IPR001455">
    <property type="entry name" value="TusA-like"/>
</dbReference>
<gene>
    <name evidence="3" type="ORF">GGQ59_001101</name>
</gene>
<dbReference type="CDD" id="cd00291">
    <property type="entry name" value="SirA_YedF_YeeD"/>
    <property type="match status" value="1"/>
</dbReference>
<dbReference type="EC" id="2.8.1.-" evidence="3"/>
<accession>A0A840I2U4</accession>
<organism evidence="3 4">
    <name type="scientific">Parvularcula dongshanensis</name>
    <dbReference type="NCBI Taxonomy" id="1173995"/>
    <lineage>
        <taxon>Bacteria</taxon>
        <taxon>Pseudomonadati</taxon>
        <taxon>Pseudomonadota</taxon>
        <taxon>Alphaproteobacteria</taxon>
        <taxon>Parvularculales</taxon>
        <taxon>Parvularculaceae</taxon>
        <taxon>Parvularcula</taxon>
    </lineage>
</organism>
<dbReference type="PANTHER" id="PTHR33279">
    <property type="entry name" value="SULFUR CARRIER PROTEIN YEDF-RELATED"/>
    <property type="match status" value="1"/>
</dbReference>
<dbReference type="AlphaFoldDB" id="A0A840I2U4"/>
<comment type="similarity">
    <text evidence="1">Belongs to the sulfur carrier protein TusA family.</text>
</comment>
<feature type="domain" description="UPF0033" evidence="2">
    <location>
        <begin position="16"/>
        <end position="40"/>
    </location>
</feature>
<proteinExistence type="inferred from homology"/>
<dbReference type="InterPro" id="IPR036868">
    <property type="entry name" value="TusA-like_sf"/>
</dbReference>